<evidence type="ECO:0000256" key="2">
    <source>
        <dbReference type="SAM" id="SignalP"/>
    </source>
</evidence>
<dbReference type="SUPFAM" id="SSF53474">
    <property type="entry name" value="alpha/beta-Hydrolases"/>
    <property type="match status" value="1"/>
</dbReference>
<dbReference type="PIRSF" id="PIRSF000862">
    <property type="entry name" value="Steryl_ester_lip"/>
    <property type="match status" value="1"/>
</dbReference>
<dbReference type="AlphaFoldDB" id="E2AU10"/>
<dbReference type="OrthoDB" id="9974421at2759"/>
<keyword evidence="5" id="KW-1185">Reference proteome</keyword>
<gene>
    <name evidence="4" type="ORF">EAG_15154</name>
</gene>
<proteinExistence type="inferred from homology"/>
<sequence length="346" mass="39780">MRFIALVYFLTFYGLVDAAPAAMAAKLNMWREFMEGITWINSWNQARNNPDVILDTLEMIRKAGYPAEAHVVTTEDGYRLTLHRIPGANDSLPVLLQHGLLCSSVDWIFLGKGKALASMKWASMIYPRMFTYITNITSQSLHTYIGHSMGTASFYIMASERPEFARMVQKMISFAPAVFISHMKSPLKYFSKTFPLELYKLIMRHFFHNEFLPQNNFWKYLAKYGCEQNIIEEKICANLIFIICGYDREELNYTLLPIILSHDPAGASTKTILHYIQIYQTGKFRKYDYGLDKNLLVYNSSEPPDYNLANITVPIALFYGLGDWLVDSVVSNKAIQIKYVAKINSR</sequence>
<feature type="domain" description="Partial AB-hydrolase lipase" evidence="3">
    <location>
        <begin position="58"/>
        <end position="109"/>
    </location>
</feature>
<dbReference type="GO" id="GO:0016788">
    <property type="term" value="F:hydrolase activity, acting on ester bonds"/>
    <property type="evidence" value="ECO:0007669"/>
    <property type="project" value="InterPro"/>
</dbReference>
<dbReference type="InterPro" id="IPR029058">
    <property type="entry name" value="AB_hydrolase_fold"/>
</dbReference>
<accession>E2AU10</accession>
<organism evidence="5">
    <name type="scientific">Camponotus floridanus</name>
    <name type="common">Florida carpenter ant</name>
    <dbReference type="NCBI Taxonomy" id="104421"/>
    <lineage>
        <taxon>Eukaryota</taxon>
        <taxon>Metazoa</taxon>
        <taxon>Ecdysozoa</taxon>
        <taxon>Arthropoda</taxon>
        <taxon>Hexapoda</taxon>
        <taxon>Insecta</taxon>
        <taxon>Pterygota</taxon>
        <taxon>Neoptera</taxon>
        <taxon>Endopterygota</taxon>
        <taxon>Hymenoptera</taxon>
        <taxon>Apocrita</taxon>
        <taxon>Aculeata</taxon>
        <taxon>Formicoidea</taxon>
        <taxon>Formicidae</taxon>
        <taxon>Formicinae</taxon>
        <taxon>Camponotus</taxon>
    </lineage>
</organism>
<dbReference type="GO" id="GO:0006629">
    <property type="term" value="P:lipid metabolic process"/>
    <property type="evidence" value="ECO:0007669"/>
    <property type="project" value="InterPro"/>
</dbReference>
<dbReference type="Gene3D" id="3.40.50.1820">
    <property type="entry name" value="alpha/beta hydrolase"/>
    <property type="match status" value="2"/>
</dbReference>
<dbReference type="InterPro" id="IPR025483">
    <property type="entry name" value="Lipase_euk"/>
</dbReference>
<evidence type="ECO:0000259" key="3">
    <source>
        <dbReference type="Pfam" id="PF04083"/>
    </source>
</evidence>
<dbReference type="InterPro" id="IPR006693">
    <property type="entry name" value="AB_hydrolase_lipase"/>
</dbReference>
<dbReference type="PANTHER" id="PTHR11005">
    <property type="entry name" value="LYSOSOMAL ACID LIPASE-RELATED"/>
    <property type="match status" value="1"/>
</dbReference>
<name>E2AU10_CAMFO</name>
<dbReference type="EMBL" id="GL442764">
    <property type="protein sequence ID" value="EFN63086.1"/>
    <property type="molecule type" value="Genomic_DNA"/>
</dbReference>
<dbReference type="Pfam" id="PF04083">
    <property type="entry name" value="Abhydro_lipase"/>
    <property type="match status" value="1"/>
</dbReference>
<feature type="chain" id="PRO_5003157692" evidence="2">
    <location>
        <begin position="19"/>
        <end position="346"/>
    </location>
</feature>
<reference evidence="4 5" key="1">
    <citation type="journal article" date="2010" name="Science">
        <title>Genomic comparison of the ants Camponotus floridanus and Harpegnathos saltator.</title>
        <authorList>
            <person name="Bonasio R."/>
            <person name="Zhang G."/>
            <person name="Ye C."/>
            <person name="Mutti N.S."/>
            <person name="Fang X."/>
            <person name="Qin N."/>
            <person name="Donahue G."/>
            <person name="Yang P."/>
            <person name="Li Q."/>
            <person name="Li C."/>
            <person name="Zhang P."/>
            <person name="Huang Z."/>
            <person name="Berger S.L."/>
            <person name="Reinberg D."/>
            <person name="Wang J."/>
            <person name="Liebig J."/>
        </authorList>
    </citation>
    <scope>NUCLEOTIDE SEQUENCE [LARGE SCALE GENOMIC DNA]</scope>
    <source>
        <strain evidence="5">C129</strain>
    </source>
</reference>
<keyword evidence="2" id="KW-0732">Signal</keyword>
<feature type="signal peptide" evidence="2">
    <location>
        <begin position="1"/>
        <end position="18"/>
    </location>
</feature>
<evidence type="ECO:0000256" key="1">
    <source>
        <dbReference type="ARBA" id="ARBA00010701"/>
    </source>
</evidence>
<evidence type="ECO:0000313" key="4">
    <source>
        <dbReference type="EMBL" id="EFN63086.1"/>
    </source>
</evidence>
<comment type="similarity">
    <text evidence="1">Belongs to the AB hydrolase superfamily. Lipase family.</text>
</comment>
<dbReference type="Proteomes" id="UP000000311">
    <property type="component" value="Unassembled WGS sequence"/>
</dbReference>
<evidence type="ECO:0000313" key="5">
    <source>
        <dbReference type="Proteomes" id="UP000000311"/>
    </source>
</evidence>
<dbReference type="InParanoid" id="E2AU10"/>
<protein>
    <submittedName>
        <fullName evidence="4">Lipase 3</fullName>
    </submittedName>
</protein>
<dbReference type="OMA" id="MEGITWI"/>